<dbReference type="GO" id="GO:0005886">
    <property type="term" value="C:plasma membrane"/>
    <property type="evidence" value="ECO:0007669"/>
    <property type="project" value="UniProtKB-SubCell"/>
</dbReference>
<reference evidence="4" key="1">
    <citation type="journal article" date="2016" name="Nat. Genet.">
        <title>The genome sequences of Arachis duranensis and Arachis ipaensis, the diploid ancestors of cultivated peanut.</title>
        <authorList>
            <person name="Bertioli D.J."/>
            <person name="Cannon S.B."/>
            <person name="Froenicke L."/>
            <person name="Huang G."/>
            <person name="Farmer A.D."/>
            <person name="Cannon E.K."/>
            <person name="Liu X."/>
            <person name="Gao D."/>
            <person name="Clevenger J."/>
            <person name="Dash S."/>
            <person name="Ren L."/>
            <person name="Moretzsohn M.C."/>
            <person name="Shirasawa K."/>
            <person name="Huang W."/>
            <person name="Vidigal B."/>
            <person name="Abernathy B."/>
            <person name="Chu Y."/>
            <person name="Niederhuth C.E."/>
            <person name="Umale P."/>
            <person name="Araujo A.C."/>
            <person name="Kozik A."/>
            <person name="Kim K.D."/>
            <person name="Burow M.D."/>
            <person name="Varshney R.K."/>
            <person name="Wang X."/>
            <person name="Zhang X."/>
            <person name="Barkley N."/>
            <person name="Guimaraes P.M."/>
            <person name="Isobe S."/>
            <person name="Guo B."/>
            <person name="Liao B."/>
            <person name="Stalker H.T."/>
            <person name="Schmitz R.J."/>
            <person name="Scheffler B.E."/>
            <person name="Leal-Bertioli S.C."/>
            <person name="Xun X."/>
            <person name="Jackson S.A."/>
            <person name="Michelmore R."/>
            <person name="Ozias-Akins P."/>
        </authorList>
    </citation>
    <scope>NUCLEOTIDE SEQUENCE [LARGE SCALE GENOMIC DNA]</scope>
    <source>
        <strain evidence="4">cv. V14167</strain>
    </source>
</reference>
<feature type="domain" description="PGG" evidence="3">
    <location>
        <begin position="175"/>
        <end position="287"/>
    </location>
</feature>
<evidence type="ECO:0000256" key="2">
    <source>
        <dbReference type="SAM" id="Phobius"/>
    </source>
</evidence>
<evidence type="ECO:0000313" key="5">
    <source>
        <dbReference type="RefSeq" id="XP_052118469.1"/>
    </source>
</evidence>
<accession>A0A9C6U044</accession>
<feature type="transmembrane region" description="Helical" evidence="2">
    <location>
        <begin position="293"/>
        <end position="313"/>
    </location>
</feature>
<sequence length="428" mass="47581">MKKTHLRVDQILSCLGKKVTRLDGSQLRNASAYDAMLQAAKYGTIEFIELMKKANPDLLWATDRNKRGIFAHAILNRKKNVFDLIHDVHGRKEIVLSRTDVFGNNLLHLAARLGPSSALADRSGAALQMQSEIQWFKAVEEIVHPKCKEAKNEDGKKPHEIFMEQHKELAKEGEKWAKDTAGAFSIVGTLITTILFAAAFTLPGGNNQHNGEPMFLHDWAFNVFIVADAISLFASSTSVLIFIGILTSRYTEIDFLQVLPWKLLAALVALFLSVVCMMVAFCAALLAMLKGKAYHPLLIGAIVLASIPIIVFIPSQLRLFVEIFDSTTMSNNNAGKKPDEVFKEQHQELAKAWEKWVKDTAGAFTIVGTLITTILFAATRTPACPCSCLTRHLPSSLWQMQYHCLLLRREGEATMIIVAPPPCKPQML</sequence>
<proteinExistence type="predicted"/>
<keyword evidence="2" id="KW-0472">Membrane</keyword>
<dbReference type="InterPro" id="IPR026961">
    <property type="entry name" value="PGG_dom"/>
</dbReference>
<name>A0A9C6U044_ARADU</name>
<dbReference type="KEGG" id="adu:127747805"/>
<feature type="transmembrane region" description="Helical" evidence="2">
    <location>
        <begin position="263"/>
        <end position="287"/>
    </location>
</feature>
<evidence type="ECO:0000313" key="4">
    <source>
        <dbReference type="Proteomes" id="UP000515211"/>
    </source>
</evidence>
<feature type="transmembrane region" description="Helical" evidence="2">
    <location>
        <begin position="181"/>
        <end position="200"/>
    </location>
</feature>
<evidence type="ECO:0000259" key="3">
    <source>
        <dbReference type="Pfam" id="PF13962"/>
    </source>
</evidence>
<dbReference type="PANTHER" id="PTHR24177">
    <property type="entry name" value="CASKIN"/>
    <property type="match status" value="1"/>
</dbReference>
<dbReference type="Pfam" id="PF13962">
    <property type="entry name" value="PGG"/>
    <property type="match status" value="1"/>
</dbReference>
<reference evidence="5" key="2">
    <citation type="submission" date="2025-08" db="UniProtKB">
        <authorList>
            <consortium name="RefSeq"/>
        </authorList>
    </citation>
    <scope>IDENTIFICATION</scope>
    <source>
        <tissue evidence="5">Whole plant</tissue>
    </source>
</reference>
<dbReference type="RefSeq" id="XP_052118469.1">
    <property type="nucleotide sequence ID" value="XM_052262509.1"/>
</dbReference>
<keyword evidence="4" id="KW-1185">Reference proteome</keyword>
<organism evidence="4 5">
    <name type="scientific">Arachis duranensis</name>
    <name type="common">Wild peanut</name>
    <dbReference type="NCBI Taxonomy" id="130453"/>
    <lineage>
        <taxon>Eukaryota</taxon>
        <taxon>Viridiplantae</taxon>
        <taxon>Streptophyta</taxon>
        <taxon>Embryophyta</taxon>
        <taxon>Tracheophyta</taxon>
        <taxon>Spermatophyta</taxon>
        <taxon>Magnoliopsida</taxon>
        <taxon>eudicotyledons</taxon>
        <taxon>Gunneridae</taxon>
        <taxon>Pentapetalae</taxon>
        <taxon>rosids</taxon>
        <taxon>fabids</taxon>
        <taxon>Fabales</taxon>
        <taxon>Fabaceae</taxon>
        <taxon>Papilionoideae</taxon>
        <taxon>50 kb inversion clade</taxon>
        <taxon>dalbergioids sensu lato</taxon>
        <taxon>Dalbergieae</taxon>
        <taxon>Pterocarpus clade</taxon>
        <taxon>Arachis</taxon>
    </lineage>
</organism>
<evidence type="ECO:0000256" key="1">
    <source>
        <dbReference type="ARBA" id="ARBA00004202"/>
    </source>
</evidence>
<dbReference type="PANTHER" id="PTHR24177:SF329">
    <property type="entry name" value="ANKYRIN REPEAT PROTEIN"/>
    <property type="match status" value="1"/>
</dbReference>
<keyword evidence="2" id="KW-0812">Transmembrane</keyword>
<dbReference type="AlphaFoldDB" id="A0A9C6U044"/>
<gene>
    <name evidence="5" type="primary">LOC127747805</name>
</gene>
<keyword evidence="2" id="KW-1133">Transmembrane helix</keyword>
<comment type="subcellular location">
    <subcellularLocation>
        <location evidence="1">Cell membrane</location>
        <topology evidence="1">Peripheral membrane protein</topology>
    </subcellularLocation>
</comment>
<dbReference type="Proteomes" id="UP000515211">
    <property type="component" value="Chromosome 5"/>
</dbReference>
<dbReference type="InterPro" id="IPR036770">
    <property type="entry name" value="Ankyrin_rpt-contain_sf"/>
</dbReference>
<dbReference type="GeneID" id="127747805"/>
<protein>
    <submittedName>
        <fullName evidence="5">Ankyrin repeat-containing protein NPR4-like</fullName>
    </submittedName>
</protein>
<dbReference type="Gene3D" id="1.25.40.20">
    <property type="entry name" value="Ankyrin repeat-containing domain"/>
    <property type="match status" value="1"/>
</dbReference>
<feature type="transmembrane region" description="Helical" evidence="2">
    <location>
        <begin position="220"/>
        <end position="243"/>
    </location>
</feature>